<dbReference type="SUPFAM" id="SSF53335">
    <property type="entry name" value="S-adenosyl-L-methionine-dependent methyltransferases"/>
    <property type="match status" value="1"/>
</dbReference>
<dbReference type="GO" id="GO:0032259">
    <property type="term" value="P:methylation"/>
    <property type="evidence" value="ECO:0007669"/>
    <property type="project" value="UniProtKB-KW"/>
</dbReference>
<organism evidence="3">
    <name type="scientific">Mycobacterium sp. (strain MCS)</name>
    <dbReference type="NCBI Taxonomy" id="164756"/>
    <lineage>
        <taxon>Bacteria</taxon>
        <taxon>Bacillati</taxon>
        <taxon>Actinomycetota</taxon>
        <taxon>Actinomycetes</taxon>
        <taxon>Mycobacteriales</taxon>
        <taxon>Mycobacteriaceae</taxon>
        <taxon>Mycobacterium</taxon>
    </lineage>
</organism>
<dbReference type="Pfam" id="PF04072">
    <property type="entry name" value="LCM"/>
    <property type="match status" value="1"/>
</dbReference>
<dbReference type="PANTHER" id="PTHR43619">
    <property type="entry name" value="S-ADENOSYL-L-METHIONINE-DEPENDENT METHYLTRANSFERASE YKTD-RELATED"/>
    <property type="match status" value="1"/>
</dbReference>
<dbReference type="AlphaFoldDB" id="A0A5Q5BRR5"/>
<accession>A0A5Q5BRR5</accession>
<dbReference type="InterPro" id="IPR007213">
    <property type="entry name" value="Ppm1/Ppm2/Tcmp"/>
</dbReference>
<keyword evidence="1 3" id="KW-0489">Methyltransferase</keyword>
<dbReference type="Gene3D" id="3.40.50.150">
    <property type="entry name" value="Vaccinia Virus protein VP39"/>
    <property type="match status" value="1"/>
</dbReference>
<evidence type="ECO:0000313" key="3">
    <source>
        <dbReference type="EMBL" id="ABG11192.1"/>
    </source>
</evidence>
<reference evidence="3" key="1">
    <citation type="submission" date="2006-06" db="EMBL/GenBank/DDBJ databases">
        <title>Complete sequence of chromosome of Mycobacterium sp. MCS.</title>
        <authorList>
            <consortium name="US DOE Joint Genome Institute"/>
            <person name="Copeland A."/>
            <person name="Lucas S."/>
            <person name="Lapidus A."/>
            <person name="Barry K."/>
            <person name="Detter J.C."/>
            <person name="Glavina del Rio T."/>
            <person name="Hammon N."/>
            <person name="Israni S."/>
            <person name="Dalin E."/>
            <person name="Tice H."/>
            <person name="Pitluck S."/>
            <person name="Martinez M."/>
            <person name="Schmutz J."/>
            <person name="Larimer F."/>
            <person name="Land M."/>
            <person name="Hauser L."/>
            <person name="Kyrpides N."/>
            <person name="Kim E."/>
            <person name="Miller C.D."/>
            <person name="Hughes J.E."/>
            <person name="Anderson A.J."/>
            <person name="Sims R.C."/>
            <person name="Richardson P."/>
        </authorList>
    </citation>
    <scope>NUCLEOTIDE SEQUENCE [LARGE SCALE GENOMIC DNA]</scope>
    <source>
        <strain evidence="3">MCS</strain>
    </source>
</reference>
<protein>
    <submittedName>
        <fullName evidence="3">O-methyltransferase-like protein</fullName>
    </submittedName>
</protein>
<dbReference type="InterPro" id="IPR016874">
    <property type="entry name" value="TcmP-like"/>
</dbReference>
<name>A0A5Q5BRR5_MYCSS</name>
<keyword evidence="2 3" id="KW-0808">Transferase</keyword>
<dbReference type="PANTHER" id="PTHR43619:SF2">
    <property type="entry name" value="S-ADENOSYL-L-METHIONINE-DEPENDENT METHYLTRANSFERASES SUPERFAMILY PROTEIN"/>
    <property type="match status" value="1"/>
</dbReference>
<dbReference type="KEGG" id="mmc:Mmcs_5088"/>
<dbReference type="PIRSF" id="PIRSF028177">
    <property type="entry name" value="Polyketide_synth_Omtfrase_TcmP"/>
    <property type="match status" value="1"/>
</dbReference>
<dbReference type="InterPro" id="IPR029063">
    <property type="entry name" value="SAM-dependent_MTases_sf"/>
</dbReference>
<proteinExistence type="predicted"/>
<evidence type="ECO:0000256" key="2">
    <source>
        <dbReference type="ARBA" id="ARBA00022679"/>
    </source>
</evidence>
<dbReference type="EMBL" id="CP000384">
    <property type="protein sequence ID" value="ABG11192.1"/>
    <property type="molecule type" value="Genomic_DNA"/>
</dbReference>
<dbReference type="GO" id="GO:0008168">
    <property type="term" value="F:methyltransferase activity"/>
    <property type="evidence" value="ECO:0007669"/>
    <property type="project" value="UniProtKB-KW"/>
</dbReference>
<gene>
    <name evidence="3" type="ordered locus">Mmcs_5088</name>
</gene>
<evidence type="ECO:0000256" key="1">
    <source>
        <dbReference type="ARBA" id="ARBA00022603"/>
    </source>
</evidence>
<sequence length="269" mass="30122">MTRVDLRGAPETMLATLYAKALDADAPRSILNDGFARDIVARIDYDWSRTGIKPQNAPSVTLRAKHFDTWTKQFLAVHRDAVVVHLGCGLDGRYLRLDPGPGVEWFDVDYPDVAALREQFYPRREHCHVVAASVTDPEWLTSVPSDRPTLIVAEGLTMYLTEADGVALLRRLVGRFPSGELQFDSFNRLGISLQWTNTPVRRSGARLYWAIDGPSDVLDAVPGTRLLAWVPVFESDAFSRLSAGYRAMAAVMNRVPGLRTMAQFHRYAF</sequence>